<evidence type="ECO:0000313" key="1">
    <source>
        <dbReference type="EMBL" id="KAL3866664.1"/>
    </source>
</evidence>
<evidence type="ECO:0008006" key="3">
    <source>
        <dbReference type="Google" id="ProtNLM"/>
    </source>
</evidence>
<dbReference type="AlphaFoldDB" id="A0ABD3VYI4"/>
<sequence>MELEEFTLKLMHENPVNLKPYPLPYVKLKTVRKEIRAMVDLGVIETTESAYRSYAVLVQKKSDGTHSFYVDNRKLNWITEFQ</sequence>
<dbReference type="Proteomes" id="UP001634394">
    <property type="component" value="Unassembled WGS sequence"/>
</dbReference>
<accession>A0ABD3VYI4</accession>
<organism evidence="1 2">
    <name type="scientific">Sinanodonta woodiana</name>
    <name type="common">Chinese pond mussel</name>
    <name type="synonym">Anodonta woodiana</name>
    <dbReference type="NCBI Taxonomy" id="1069815"/>
    <lineage>
        <taxon>Eukaryota</taxon>
        <taxon>Metazoa</taxon>
        <taxon>Spiralia</taxon>
        <taxon>Lophotrochozoa</taxon>
        <taxon>Mollusca</taxon>
        <taxon>Bivalvia</taxon>
        <taxon>Autobranchia</taxon>
        <taxon>Heteroconchia</taxon>
        <taxon>Palaeoheterodonta</taxon>
        <taxon>Unionida</taxon>
        <taxon>Unionoidea</taxon>
        <taxon>Unionidae</taxon>
        <taxon>Unioninae</taxon>
        <taxon>Sinanodonta</taxon>
    </lineage>
</organism>
<dbReference type="EMBL" id="JBJQND010000009">
    <property type="protein sequence ID" value="KAL3866664.1"/>
    <property type="molecule type" value="Genomic_DNA"/>
</dbReference>
<dbReference type="SUPFAM" id="SSF56672">
    <property type="entry name" value="DNA/RNA polymerases"/>
    <property type="match status" value="1"/>
</dbReference>
<dbReference type="Gene3D" id="3.10.10.10">
    <property type="entry name" value="HIV Type 1 Reverse Transcriptase, subunit A, domain 1"/>
    <property type="match status" value="1"/>
</dbReference>
<keyword evidence="2" id="KW-1185">Reference proteome</keyword>
<protein>
    <recommendedName>
        <fullName evidence="3">RNA-directed DNA polymerase-like protein</fullName>
    </recommendedName>
</protein>
<comment type="caution">
    <text evidence="1">The sequence shown here is derived from an EMBL/GenBank/DDBJ whole genome shotgun (WGS) entry which is preliminary data.</text>
</comment>
<reference evidence="1 2" key="1">
    <citation type="submission" date="2024-11" db="EMBL/GenBank/DDBJ databases">
        <title>Chromosome-level genome assembly of the freshwater bivalve Anodonta woodiana.</title>
        <authorList>
            <person name="Chen X."/>
        </authorList>
    </citation>
    <scope>NUCLEOTIDE SEQUENCE [LARGE SCALE GENOMIC DNA]</scope>
    <source>
        <strain evidence="1">MN2024</strain>
        <tissue evidence="1">Gills</tissue>
    </source>
</reference>
<proteinExistence type="predicted"/>
<dbReference type="InterPro" id="IPR043502">
    <property type="entry name" value="DNA/RNA_pol_sf"/>
</dbReference>
<evidence type="ECO:0000313" key="2">
    <source>
        <dbReference type="Proteomes" id="UP001634394"/>
    </source>
</evidence>
<name>A0ABD3VYI4_SINWO</name>
<feature type="non-terminal residue" evidence="1">
    <location>
        <position position="82"/>
    </location>
</feature>
<gene>
    <name evidence="1" type="ORF">ACJMK2_043946</name>
</gene>